<keyword evidence="2" id="KW-1185">Reference proteome</keyword>
<accession>A0ABR9ZHU8</accession>
<dbReference type="Proteomes" id="UP000635902">
    <property type="component" value="Unassembled WGS sequence"/>
</dbReference>
<dbReference type="SUPFAM" id="SSF56801">
    <property type="entry name" value="Acetyl-CoA synthetase-like"/>
    <property type="match status" value="1"/>
</dbReference>
<evidence type="ECO:0000313" key="2">
    <source>
        <dbReference type="Proteomes" id="UP000635902"/>
    </source>
</evidence>
<dbReference type="Gene3D" id="3.40.50.980">
    <property type="match status" value="1"/>
</dbReference>
<evidence type="ECO:0000313" key="1">
    <source>
        <dbReference type="EMBL" id="MBF4553018.1"/>
    </source>
</evidence>
<organism evidence="1 2">
    <name type="scientific">Corynebacterium suicordis DSM 45110</name>
    <dbReference type="NCBI Taxonomy" id="1121369"/>
    <lineage>
        <taxon>Bacteria</taxon>
        <taxon>Bacillati</taxon>
        <taxon>Actinomycetota</taxon>
        <taxon>Actinomycetes</taxon>
        <taxon>Mycobacteriales</taxon>
        <taxon>Corynebacteriaceae</taxon>
        <taxon>Corynebacterium</taxon>
    </lineage>
</organism>
<gene>
    <name evidence="1" type="ORF">IRY30_02830</name>
</gene>
<dbReference type="EMBL" id="JADKMY010000001">
    <property type="protein sequence ID" value="MBF4553018.1"/>
    <property type="molecule type" value="Genomic_DNA"/>
</dbReference>
<protein>
    <recommendedName>
        <fullName evidence="3">TIGR03089 family protein</fullName>
    </recommendedName>
</protein>
<dbReference type="NCBIfam" id="TIGR03089">
    <property type="entry name" value="TIGR03089 family protein"/>
    <property type="match status" value="1"/>
</dbReference>
<dbReference type="RefSeq" id="WP_194555875.1">
    <property type="nucleotide sequence ID" value="NZ_JADKMY010000001.1"/>
</dbReference>
<reference evidence="1 2" key="1">
    <citation type="submission" date="2020-10" db="EMBL/GenBank/DDBJ databases">
        <title>Novel species in genus Corynebacterium.</title>
        <authorList>
            <person name="Zhang G."/>
        </authorList>
    </citation>
    <scope>NUCLEOTIDE SEQUENCE [LARGE SCALE GENOMIC DNA]</scope>
    <source>
        <strain evidence="1 2">DSM 45110</strain>
    </source>
</reference>
<name>A0ABR9ZHU8_9CORY</name>
<sequence length="227" mass="23752">MDLITPLLDEPAAPRLTTYTEAGRMELSGITLANWQSKVANLLLSLGVGEGDSVAIAAAPGWQPACVAIGAWKVGALVIDASTDTPDVLFTDSLQLAEEFEDSPAGAQVREVYLLSSDPFGRGVEEAGGEVPFGINDFSPELRVQPDAFMGTAPVIPSADQAKLQMSLEQLEVTEGARVVCGAWDDVAGLIRCLSPLLAGGSVVVSTDASPERLAELQDTEKADVVL</sequence>
<comment type="caution">
    <text evidence="1">The sequence shown here is derived from an EMBL/GenBank/DDBJ whole genome shotgun (WGS) entry which is preliminary data.</text>
</comment>
<evidence type="ECO:0008006" key="3">
    <source>
        <dbReference type="Google" id="ProtNLM"/>
    </source>
</evidence>
<dbReference type="InterPro" id="IPR017523">
    <property type="entry name" value="Rv3268"/>
</dbReference>
<proteinExistence type="predicted"/>